<dbReference type="Proteomes" id="UP001249851">
    <property type="component" value="Unassembled WGS sequence"/>
</dbReference>
<comment type="subcellular location">
    <subcellularLocation>
        <location evidence="1">Golgi apparatus membrane</location>
        <topology evidence="1">Multi-pass membrane protein</topology>
    </subcellularLocation>
</comment>
<feature type="transmembrane region" description="Helical" evidence="8">
    <location>
        <begin position="225"/>
        <end position="246"/>
    </location>
</feature>
<evidence type="ECO:0000256" key="4">
    <source>
        <dbReference type="ARBA" id="ARBA00022692"/>
    </source>
</evidence>
<feature type="domain" description="CWH43-like N-terminal" evidence="9">
    <location>
        <begin position="18"/>
        <end position="248"/>
    </location>
</feature>
<comment type="caution">
    <text evidence="10">The sequence shown here is derived from an EMBL/GenBank/DDBJ whole genome shotgun (WGS) entry which is preliminary data.</text>
</comment>
<dbReference type="EMBL" id="JARQWQ010000095">
    <property type="protein sequence ID" value="KAK2551677.1"/>
    <property type="molecule type" value="Genomic_DNA"/>
</dbReference>
<sequence length="268" mass="31199">MPTDDLQKALLSFSMEQFVSFISLLPLLSFGSCVAVALAWHYEETTSTHCHVDNYLPSISAAIGGHMPEKFIWNLGIALHCLPRIMLFPAAFYEHYRSTQSGRKYNLTTWWFWLLNLFTNISQVVENGALLTLTFITSTDNFAIHETSFIVFMVCAMFYMFLSCILFKFTTVEPMSIEESMVFKRKVFIMVFNYFSFGLAVYCYFRHGWYCEAGSILYTYYKMYTFFAFFEYCTILSNIAFHWFCLTVHFKGAKLSLAFTETISSKTF</sequence>
<evidence type="ECO:0000256" key="7">
    <source>
        <dbReference type="ARBA" id="ARBA00023136"/>
    </source>
</evidence>
<keyword evidence="4 8" id="KW-0812">Transmembrane</keyword>
<organism evidence="10 11">
    <name type="scientific">Acropora cervicornis</name>
    <name type="common">Staghorn coral</name>
    <dbReference type="NCBI Taxonomy" id="6130"/>
    <lineage>
        <taxon>Eukaryota</taxon>
        <taxon>Metazoa</taxon>
        <taxon>Cnidaria</taxon>
        <taxon>Anthozoa</taxon>
        <taxon>Hexacorallia</taxon>
        <taxon>Scleractinia</taxon>
        <taxon>Astrocoeniina</taxon>
        <taxon>Acroporidae</taxon>
        <taxon>Acropora</taxon>
    </lineage>
</organism>
<evidence type="ECO:0000313" key="11">
    <source>
        <dbReference type="Proteomes" id="UP001249851"/>
    </source>
</evidence>
<dbReference type="GO" id="GO:0005789">
    <property type="term" value="C:endoplasmic reticulum membrane"/>
    <property type="evidence" value="ECO:0007669"/>
    <property type="project" value="TreeGrafter"/>
</dbReference>
<feature type="transmembrane region" description="Helical" evidence="8">
    <location>
        <begin position="187"/>
        <end position="205"/>
    </location>
</feature>
<evidence type="ECO:0000259" key="9">
    <source>
        <dbReference type="Pfam" id="PF10277"/>
    </source>
</evidence>
<keyword evidence="11" id="KW-1185">Reference proteome</keyword>
<evidence type="ECO:0000256" key="3">
    <source>
        <dbReference type="ARBA" id="ARBA00022502"/>
    </source>
</evidence>
<accession>A0AAD9PYU4</accession>
<feature type="transmembrane region" description="Helical" evidence="8">
    <location>
        <begin position="142"/>
        <end position="167"/>
    </location>
</feature>
<evidence type="ECO:0000256" key="8">
    <source>
        <dbReference type="SAM" id="Phobius"/>
    </source>
</evidence>
<evidence type="ECO:0000256" key="5">
    <source>
        <dbReference type="ARBA" id="ARBA00022989"/>
    </source>
</evidence>
<reference evidence="10" key="1">
    <citation type="journal article" date="2023" name="G3 (Bethesda)">
        <title>Whole genome assembly and annotation of the endangered Caribbean coral Acropora cervicornis.</title>
        <authorList>
            <person name="Selwyn J.D."/>
            <person name="Vollmer S.V."/>
        </authorList>
    </citation>
    <scope>NUCLEOTIDE SEQUENCE</scope>
    <source>
        <strain evidence="10">K2</strain>
    </source>
</reference>
<evidence type="ECO:0000256" key="6">
    <source>
        <dbReference type="ARBA" id="ARBA00023034"/>
    </source>
</evidence>
<evidence type="ECO:0000256" key="1">
    <source>
        <dbReference type="ARBA" id="ARBA00004653"/>
    </source>
</evidence>
<dbReference type="InterPro" id="IPR019402">
    <property type="entry name" value="CWH43_N"/>
</dbReference>
<dbReference type="GO" id="GO:0006506">
    <property type="term" value="P:GPI anchor biosynthetic process"/>
    <property type="evidence" value="ECO:0007669"/>
    <property type="project" value="UniProtKB-KW"/>
</dbReference>
<proteinExistence type="inferred from homology"/>
<gene>
    <name evidence="10" type="ORF">P5673_027470</name>
</gene>
<feature type="transmembrane region" description="Helical" evidence="8">
    <location>
        <begin position="21"/>
        <end position="42"/>
    </location>
</feature>
<dbReference type="Pfam" id="PF10277">
    <property type="entry name" value="Frag1"/>
    <property type="match status" value="1"/>
</dbReference>
<keyword evidence="5 8" id="KW-1133">Transmembrane helix</keyword>
<keyword evidence="6" id="KW-0333">Golgi apparatus</keyword>
<name>A0AAD9PYU4_ACRCE</name>
<comment type="similarity">
    <text evidence="2">Belongs to the PGAP2 family.</text>
</comment>
<feature type="transmembrane region" description="Helical" evidence="8">
    <location>
        <begin position="71"/>
        <end position="93"/>
    </location>
</feature>
<keyword evidence="7 8" id="KW-0472">Membrane</keyword>
<dbReference type="PANTHER" id="PTHR12892:SF11">
    <property type="entry name" value="POST-GPI ATTACHMENT TO PROTEINS FACTOR 2"/>
    <property type="match status" value="1"/>
</dbReference>
<dbReference type="GO" id="GO:0000139">
    <property type="term" value="C:Golgi membrane"/>
    <property type="evidence" value="ECO:0007669"/>
    <property type="project" value="UniProtKB-SubCell"/>
</dbReference>
<evidence type="ECO:0000313" key="10">
    <source>
        <dbReference type="EMBL" id="KAK2551677.1"/>
    </source>
</evidence>
<keyword evidence="3" id="KW-0337">GPI-anchor biosynthesis</keyword>
<evidence type="ECO:0000256" key="2">
    <source>
        <dbReference type="ARBA" id="ARBA00007414"/>
    </source>
</evidence>
<dbReference type="AlphaFoldDB" id="A0AAD9PYU4"/>
<dbReference type="PANTHER" id="PTHR12892">
    <property type="entry name" value="FGF RECEPTOR ACTIVATING PROTEIN 1"/>
    <property type="match status" value="1"/>
</dbReference>
<reference evidence="10" key="2">
    <citation type="journal article" date="2023" name="Science">
        <title>Genomic signatures of disease resistance in endangered staghorn corals.</title>
        <authorList>
            <person name="Vollmer S.V."/>
            <person name="Selwyn J.D."/>
            <person name="Despard B.A."/>
            <person name="Roesel C.L."/>
        </authorList>
    </citation>
    <scope>NUCLEOTIDE SEQUENCE</scope>
    <source>
        <strain evidence="10">K2</strain>
    </source>
</reference>
<dbReference type="InterPro" id="IPR039545">
    <property type="entry name" value="PGAP2"/>
</dbReference>
<protein>
    <submittedName>
        <fullName evidence="10">Post-GPI attachment to proteins factor 2</fullName>
    </submittedName>
</protein>